<organism evidence="1 2">
    <name type="scientific">Luteimonas aestuarii</name>
    <dbReference type="NCBI Taxonomy" id="453837"/>
    <lineage>
        <taxon>Bacteria</taxon>
        <taxon>Pseudomonadati</taxon>
        <taxon>Pseudomonadota</taxon>
        <taxon>Gammaproteobacteria</taxon>
        <taxon>Lysobacterales</taxon>
        <taxon>Lysobacteraceae</taxon>
        <taxon>Luteimonas</taxon>
    </lineage>
</organism>
<feature type="non-terminal residue" evidence="1">
    <location>
        <position position="61"/>
    </location>
</feature>
<dbReference type="Proteomes" id="UP000294796">
    <property type="component" value="Unassembled WGS sequence"/>
</dbReference>
<dbReference type="Pfam" id="PF02534">
    <property type="entry name" value="T4SS-DNA_transf"/>
    <property type="match status" value="1"/>
</dbReference>
<reference evidence="1 2" key="1">
    <citation type="submission" date="2019-03" db="EMBL/GenBank/DDBJ databases">
        <title>Luteimonas zhaokaii sp.nov., isolated from the rectal contents of Plateau pika in Yushu, Qinghai Province, China.</title>
        <authorList>
            <person name="Zhang G."/>
        </authorList>
    </citation>
    <scope>NUCLEOTIDE SEQUENCE [LARGE SCALE GENOMIC DNA]</scope>
    <source>
        <strain evidence="1 2">B9</strain>
    </source>
</reference>
<dbReference type="EMBL" id="SMTF01000033">
    <property type="protein sequence ID" value="TDK18273.1"/>
    <property type="molecule type" value="Genomic_DNA"/>
</dbReference>
<evidence type="ECO:0000313" key="2">
    <source>
        <dbReference type="Proteomes" id="UP000294796"/>
    </source>
</evidence>
<comment type="caution">
    <text evidence="1">The sequence shown here is derived from an EMBL/GenBank/DDBJ whole genome shotgun (WGS) entry which is preliminary data.</text>
</comment>
<sequence>MSAPHCHPARDAFAGLLSQADATFASIIGSFREPLNPFLNPVLDAATSGDDFRLDDVRRQR</sequence>
<name>A0A4R5TIL2_9GAMM</name>
<accession>A0A4R5TIL2</accession>
<dbReference type="InterPro" id="IPR003688">
    <property type="entry name" value="TraG/VirD4"/>
</dbReference>
<keyword evidence="2" id="KW-1185">Reference proteome</keyword>
<gene>
    <name evidence="1" type="ORF">E2F46_17325</name>
</gene>
<dbReference type="AlphaFoldDB" id="A0A4R5TIL2"/>
<proteinExistence type="predicted"/>
<evidence type="ECO:0000313" key="1">
    <source>
        <dbReference type="EMBL" id="TDK18273.1"/>
    </source>
</evidence>
<protein>
    <submittedName>
        <fullName evidence="1">Uncharacterized protein</fullName>
    </submittedName>
</protein>
<dbReference type="GO" id="GO:0016020">
    <property type="term" value="C:membrane"/>
    <property type="evidence" value="ECO:0007669"/>
    <property type="project" value="InterPro"/>
</dbReference>